<dbReference type="Gene3D" id="1.10.630.10">
    <property type="entry name" value="Cytochrome P450"/>
    <property type="match status" value="1"/>
</dbReference>
<evidence type="ECO:0000256" key="1">
    <source>
        <dbReference type="SAM" id="Phobius"/>
    </source>
</evidence>
<organism evidence="2 3">
    <name type="scientific">Adineta ricciae</name>
    <name type="common">Rotifer</name>
    <dbReference type="NCBI Taxonomy" id="249248"/>
    <lineage>
        <taxon>Eukaryota</taxon>
        <taxon>Metazoa</taxon>
        <taxon>Spiralia</taxon>
        <taxon>Gnathifera</taxon>
        <taxon>Rotifera</taxon>
        <taxon>Eurotatoria</taxon>
        <taxon>Bdelloidea</taxon>
        <taxon>Adinetida</taxon>
        <taxon>Adinetidae</taxon>
        <taxon>Adineta</taxon>
    </lineage>
</organism>
<sequence>MLSISSIHFEKHTMYFKKLSMNVLSSVQSFYHTLVLYLSAFVTLMTPGTVIWKIFGNRKGKVHLMSRDLICDSETLTKLPKCSKPLDQFTNALCPFLPTFLLDSDNSWKQRRNVFSFGNDLIIERIGQTSPDFRLASKPGNILWDVFEMISRYSFQLVFNRPPTNEEFNRIYPGLLDINRIIKRFTSTPDVKIRQNFYDEVLKLIQDNDKDFLFHNCEAFFQMEEIHQVSSVAEDFLTTISVQCTDLVCHMLLVYSEHADDFQNQFDNALNETLRLYPLTDLWVRQPYGGQRGWITSLVQLNRNGWAQPDAFSCERWNLPKHPPLMSWGFDIRRCPAQKLATNVSKLVFQTIVNQEGFWIEPAANFQHERTFPYGCQAWIGYGEKPKNARRWKFENKLRMQLRRWLCEKLRMIDQNELN</sequence>
<dbReference type="GO" id="GO:0004497">
    <property type="term" value="F:monooxygenase activity"/>
    <property type="evidence" value="ECO:0007669"/>
    <property type="project" value="InterPro"/>
</dbReference>
<gene>
    <name evidence="2" type="ORF">EDS130_LOCUS40255</name>
</gene>
<accession>A0A815QFG3</accession>
<evidence type="ECO:0000313" key="3">
    <source>
        <dbReference type="Proteomes" id="UP000663852"/>
    </source>
</evidence>
<dbReference type="SUPFAM" id="SSF48264">
    <property type="entry name" value="Cytochrome P450"/>
    <property type="match status" value="1"/>
</dbReference>
<dbReference type="GO" id="GO:0016705">
    <property type="term" value="F:oxidoreductase activity, acting on paired donors, with incorporation or reduction of molecular oxygen"/>
    <property type="evidence" value="ECO:0007669"/>
    <property type="project" value="InterPro"/>
</dbReference>
<comment type="caution">
    <text evidence="2">The sequence shown here is derived from an EMBL/GenBank/DDBJ whole genome shotgun (WGS) entry which is preliminary data.</text>
</comment>
<dbReference type="GO" id="GO:0005506">
    <property type="term" value="F:iron ion binding"/>
    <property type="evidence" value="ECO:0007669"/>
    <property type="project" value="InterPro"/>
</dbReference>
<dbReference type="OrthoDB" id="9974926at2759"/>
<dbReference type="EMBL" id="CAJNOJ010000480">
    <property type="protein sequence ID" value="CAF1462573.1"/>
    <property type="molecule type" value="Genomic_DNA"/>
</dbReference>
<name>A0A815QFG3_ADIRI</name>
<keyword evidence="1" id="KW-1133">Transmembrane helix</keyword>
<dbReference type="AlphaFoldDB" id="A0A815QFG3"/>
<protein>
    <recommendedName>
        <fullName evidence="4">Cytochrome P450</fullName>
    </recommendedName>
</protein>
<evidence type="ECO:0008006" key="4">
    <source>
        <dbReference type="Google" id="ProtNLM"/>
    </source>
</evidence>
<dbReference type="InterPro" id="IPR036396">
    <property type="entry name" value="Cyt_P450_sf"/>
</dbReference>
<feature type="transmembrane region" description="Helical" evidence="1">
    <location>
        <begin position="34"/>
        <end position="55"/>
    </location>
</feature>
<keyword evidence="1" id="KW-0812">Transmembrane</keyword>
<keyword evidence="1" id="KW-0472">Membrane</keyword>
<proteinExistence type="predicted"/>
<reference evidence="2" key="1">
    <citation type="submission" date="2021-02" db="EMBL/GenBank/DDBJ databases">
        <authorList>
            <person name="Nowell W R."/>
        </authorList>
    </citation>
    <scope>NUCLEOTIDE SEQUENCE</scope>
</reference>
<evidence type="ECO:0000313" key="2">
    <source>
        <dbReference type="EMBL" id="CAF1462573.1"/>
    </source>
</evidence>
<dbReference type="GO" id="GO:0020037">
    <property type="term" value="F:heme binding"/>
    <property type="evidence" value="ECO:0007669"/>
    <property type="project" value="InterPro"/>
</dbReference>
<dbReference type="Proteomes" id="UP000663852">
    <property type="component" value="Unassembled WGS sequence"/>
</dbReference>